<protein>
    <submittedName>
        <fullName evidence="1">Uncharacterized protein</fullName>
    </submittedName>
</protein>
<reference evidence="1 2" key="1">
    <citation type="journal article" date="2019" name="Sci. Rep.">
        <title>Orb-weaving spider Araneus ventricosus genome elucidates the spidroin gene catalogue.</title>
        <authorList>
            <person name="Kono N."/>
            <person name="Nakamura H."/>
            <person name="Ohtoshi R."/>
            <person name="Moran D.A.P."/>
            <person name="Shinohara A."/>
            <person name="Yoshida Y."/>
            <person name="Fujiwara M."/>
            <person name="Mori M."/>
            <person name="Tomita M."/>
            <person name="Arakawa K."/>
        </authorList>
    </citation>
    <scope>NUCLEOTIDE SEQUENCE [LARGE SCALE GENOMIC DNA]</scope>
</reference>
<dbReference type="Proteomes" id="UP000499080">
    <property type="component" value="Unassembled WGS sequence"/>
</dbReference>
<dbReference type="AlphaFoldDB" id="A0A4Y2JBW0"/>
<sequence>MNSWVQMNDWCYRLELNLSTQSYSKSRNFPSILSTVEIFSRLTTPKLSSTDDLNVVRSLSSDFQQPSLESKAQPTTILIEIHMCPTNFHLFVL</sequence>
<name>A0A4Y2JBW0_ARAVE</name>
<dbReference type="EMBL" id="BGPR01003390">
    <property type="protein sequence ID" value="GBM87547.1"/>
    <property type="molecule type" value="Genomic_DNA"/>
</dbReference>
<gene>
    <name evidence="1" type="ORF">AVEN_107197_1</name>
</gene>
<organism evidence="1 2">
    <name type="scientific">Araneus ventricosus</name>
    <name type="common">Orbweaver spider</name>
    <name type="synonym">Epeira ventricosa</name>
    <dbReference type="NCBI Taxonomy" id="182803"/>
    <lineage>
        <taxon>Eukaryota</taxon>
        <taxon>Metazoa</taxon>
        <taxon>Ecdysozoa</taxon>
        <taxon>Arthropoda</taxon>
        <taxon>Chelicerata</taxon>
        <taxon>Arachnida</taxon>
        <taxon>Araneae</taxon>
        <taxon>Araneomorphae</taxon>
        <taxon>Entelegynae</taxon>
        <taxon>Araneoidea</taxon>
        <taxon>Araneidae</taxon>
        <taxon>Araneus</taxon>
    </lineage>
</organism>
<keyword evidence="2" id="KW-1185">Reference proteome</keyword>
<accession>A0A4Y2JBW0</accession>
<evidence type="ECO:0000313" key="2">
    <source>
        <dbReference type="Proteomes" id="UP000499080"/>
    </source>
</evidence>
<evidence type="ECO:0000313" key="1">
    <source>
        <dbReference type="EMBL" id="GBM87547.1"/>
    </source>
</evidence>
<comment type="caution">
    <text evidence="1">The sequence shown here is derived from an EMBL/GenBank/DDBJ whole genome shotgun (WGS) entry which is preliminary data.</text>
</comment>
<proteinExistence type="predicted"/>